<keyword evidence="3" id="KW-1185">Reference proteome</keyword>
<dbReference type="OrthoDB" id="6497308at2759"/>
<organism evidence="2 3">
    <name type="scientific">Mytilus edulis</name>
    <name type="common">Blue mussel</name>
    <dbReference type="NCBI Taxonomy" id="6550"/>
    <lineage>
        <taxon>Eukaryota</taxon>
        <taxon>Metazoa</taxon>
        <taxon>Spiralia</taxon>
        <taxon>Lophotrochozoa</taxon>
        <taxon>Mollusca</taxon>
        <taxon>Bivalvia</taxon>
        <taxon>Autobranchia</taxon>
        <taxon>Pteriomorphia</taxon>
        <taxon>Mytilida</taxon>
        <taxon>Mytiloidea</taxon>
        <taxon>Mytilidae</taxon>
        <taxon>Mytilinae</taxon>
        <taxon>Mytilus</taxon>
    </lineage>
</organism>
<sequence>MCLQTNLRLTFLRLLDFRRKSKRNSLGSKMQVKEEPKEQEFKSCQYGSYQNNRSLYNTNCTAEHFMGKPEVSNIHCQKQIETKHNDLTMSQNTLHTLPKHREMSHALPKRIAQMQHRLQHGSVKKGNLAQPKLSRVKPYVYHHYSNQSFDKQISNAEKDRFPNSDDMNSCEDRNMRYMNTLPSNPMQHHPSNFNDITNEAFNDPKTVNEQESEPMEGLFGWTLIDKVYIPYIFRADNKRYVCVRLLEQKILKKYPNFFPKELANREPLTSSFIKPNECRVFNQLYQMQNKGKSEIPLFNQEDVVVHLSEFMDFYAVVQKAYPDCCDLPCESNRRKRKSIKSGWVQINNTIIPYVCRLEIKFLPIAVLKHAASINVPSEGVPPTEDECDELNRRCSAEGFKFTFKVSTRIVSITEIQDFCDVQVYDLPEKDPLHHAQYLSSEEPITEGLKINTHQTDLPNSFPEFSPEKSAPYAEHMEYQQEYMHPPMTFRYNRFPSNVRFGSPNVTIVPQNRVPNPFSVTRNPNMINNTQLHHNSLYNFEQNTQITPPRAHTGQPIMQKTILNAFTPGQNINVNYGINIQNITPTAQSIPEANQVNSTQQKTTKSRALDFDKHNVMQVHCTAPKEMGMSPSGGNMILTADSRQSSANFGNSSTSNYNICEQTFRLPDQPCDLTKNMCQTNANYTESIGCRKTEQSMIRSGNITQSNFKTPDTNIQLETSYQMKQKQAVREFISCIKGVWFGGKNISCLHLNKPGRSGKFCLVEAVCKLYYGNTQVSEFLFTIENVLLTVTCTELEEQAFIEYYQLPVKVLKCNKMIELTAFEKLFPQLTEVLNGYSPHYNPHQNTRCLLSLPDVSNMPQYLRRGRRFNTRPALNQNVPVSKESSPSREDNVIILDDNGPQLPAIPEN</sequence>
<dbReference type="EMBL" id="CAJPWZ010003265">
    <property type="protein sequence ID" value="CAG2255326.1"/>
    <property type="molecule type" value="Genomic_DNA"/>
</dbReference>
<dbReference type="AlphaFoldDB" id="A0A8S3VKG2"/>
<feature type="region of interest" description="Disordered" evidence="1">
    <location>
        <begin position="872"/>
        <end position="907"/>
    </location>
</feature>
<protein>
    <submittedName>
        <fullName evidence="2">Uncharacterized protein</fullName>
    </submittedName>
</protein>
<evidence type="ECO:0000256" key="1">
    <source>
        <dbReference type="SAM" id="MobiDB-lite"/>
    </source>
</evidence>
<evidence type="ECO:0000313" key="2">
    <source>
        <dbReference type="EMBL" id="CAG2255326.1"/>
    </source>
</evidence>
<gene>
    <name evidence="2" type="ORF">MEDL_66759</name>
</gene>
<dbReference type="Proteomes" id="UP000683360">
    <property type="component" value="Unassembled WGS sequence"/>
</dbReference>
<comment type="caution">
    <text evidence="2">The sequence shown here is derived from an EMBL/GenBank/DDBJ whole genome shotgun (WGS) entry which is preliminary data.</text>
</comment>
<feature type="compositionally biased region" description="Polar residues" evidence="1">
    <location>
        <begin position="872"/>
        <end position="883"/>
    </location>
</feature>
<proteinExistence type="predicted"/>
<reference evidence="2" key="1">
    <citation type="submission" date="2021-03" db="EMBL/GenBank/DDBJ databases">
        <authorList>
            <person name="Bekaert M."/>
        </authorList>
    </citation>
    <scope>NUCLEOTIDE SEQUENCE</scope>
</reference>
<accession>A0A8S3VKG2</accession>
<name>A0A8S3VKG2_MYTED</name>
<evidence type="ECO:0000313" key="3">
    <source>
        <dbReference type="Proteomes" id="UP000683360"/>
    </source>
</evidence>